<dbReference type="AlphaFoldDB" id="A0A6J7IAL7"/>
<dbReference type="EMBL" id="CAFBMX010000004">
    <property type="protein sequence ID" value="CAB4927839.1"/>
    <property type="molecule type" value="Genomic_DNA"/>
</dbReference>
<evidence type="ECO:0000313" key="3">
    <source>
        <dbReference type="EMBL" id="CAB4927839.1"/>
    </source>
</evidence>
<proteinExistence type="predicted"/>
<evidence type="ECO:0000256" key="2">
    <source>
        <dbReference type="SAM" id="Phobius"/>
    </source>
</evidence>
<keyword evidence="2" id="KW-1133">Transmembrane helix</keyword>
<accession>A0A6J7IAL7</accession>
<feature type="transmembrane region" description="Helical" evidence="2">
    <location>
        <begin position="41"/>
        <end position="68"/>
    </location>
</feature>
<feature type="transmembrane region" description="Helical" evidence="2">
    <location>
        <begin position="80"/>
        <end position="101"/>
    </location>
</feature>
<evidence type="ECO:0000256" key="1">
    <source>
        <dbReference type="SAM" id="MobiDB-lite"/>
    </source>
</evidence>
<feature type="region of interest" description="Disordered" evidence="1">
    <location>
        <begin position="1"/>
        <end position="33"/>
    </location>
</feature>
<reference evidence="3" key="1">
    <citation type="submission" date="2020-05" db="EMBL/GenBank/DDBJ databases">
        <authorList>
            <person name="Chiriac C."/>
            <person name="Salcher M."/>
            <person name="Ghai R."/>
            <person name="Kavagutti S V."/>
        </authorList>
    </citation>
    <scope>NUCLEOTIDE SEQUENCE</scope>
</reference>
<sequence>MRTDPTDNGGLFVGRRPGTGPLRLREDPGERDPRSLRRDALFAYVLLALMVVVNLLFWGPIPLGWLWIVAHIGFLAERTFLAVIVAFAAILMTLVVALSVLKRLDHAWILVRRAAGIDQRQGAIGRIFAYTALVGVSLFGLWMILGGGLADSLNPSSP</sequence>
<protein>
    <submittedName>
        <fullName evidence="3">Unannotated protein</fullName>
    </submittedName>
</protein>
<organism evidence="3">
    <name type="scientific">freshwater metagenome</name>
    <dbReference type="NCBI Taxonomy" id="449393"/>
    <lineage>
        <taxon>unclassified sequences</taxon>
        <taxon>metagenomes</taxon>
        <taxon>ecological metagenomes</taxon>
    </lineage>
</organism>
<keyword evidence="2" id="KW-0812">Transmembrane</keyword>
<gene>
    <name evidence="3" type="ORF">UFOPK3674_00966</name>
</gene>
<feature type="compositionally biased region" description="Basic and acidic residues" evidence="1">
    <location>
        <begin position="23"/>
        <end position="33"/>
    </location>
</feature>
<name>A0A6J7IAL7_9ZZZZ</name>
<keyword evidence="2" id="KW-0472">Membrane</keyword>
<feature type="transmembrane region" description="Helical" evidence="2">
    <location>
        <begin position="122"/>
        <end position="145"/>
    </location>
</feature>